<dbReference type="CDD" id="cd00338">
    <property type="entry name" value="Ser_Recombinase"/>
    <property type="match status" value="1"/>
</dbReference>
<reference evidence="4" key="2">
    <citation type="submission" date="2021-04" db="EMBL/GenBank/DDBJ databases">
        <authorList>
            <person name="Gilroy R."/>
        </authorList>
    </citation>
    <scope>NUCLEOTIDE SEQUENCE</scope>
    <source>
        <strain evidence="4">CHK192-9172</strain>
    </source>
</reference>
<feature type="coiled-coil region" evidence="1">
    <location>
        <begin position="460"/>
        <end position="487"/>
    </location>
</feature>
<evidence type="ECO:0000259" key="3">
    <source>
        <dbReference type="PROSITE" id="PS51737"/>
    </source>
</evidence>
<name>A0A9D2IFQ2_9FIRM</name>
<sequence>MLIAIYSRKSRWSARGESVENQVRMCMEYISANIPGSAEAKIFVYEDEGFSGKNTKRPRFQQMMEDMRKNHFQYLVCYRLDRLGRNIADLALLIDKLNRENTEFISIRERFDTTTPMGKAMLYFSGVLAQMEREQIAERVRDNMAMLARDGRWLGGNTPLGFTVREEKKVLEDGKIKKSCCLQIEEREAEVVKQIFAAYLESHSLTAVAGELLEKGLYTRRGKAYTAQGLRDILTNPVYCTADETAWEYFDGLGCRLCMEKEEAGPDRGLIGYGKTTSADYKNESCQPKQWIIAPGKHEGIISGKDFVKVQKILEGNKKTDPGSVKVRNRISLLAGLLYCSCGHKMRPKYYRPLRDALEKERKFSYRCPYRDATRQMLCQNPPVPGNVLDEQVCRLLLEQTKKRFQTETLLDCALKRIERRKKVPVSETAFFRLQISRNREKIRNLLSALEHSRGEKAFIRQVEEEIGKLEAECEKAEKEIRKREKDRTGNREIRRKEIWNLGETLLSFERLFASMTVEEKREYLAVRAERLEWNGSFLEIWLR</sequence>
<dbReference type="GO" id="GO:0003677">
    <property type="term" value="F:DNA binding"/>
    <property type="evidence" value="ECO:0007669"/>
    <property type="project" value="InterPro"/>
</dbReference>
<feature type="domain" description="Resolvase/invertase-type recombinase catalytic" evidence="2">
    <location>
        <begin position="2"/>
        <end position="151"/>
    </location>
</feature>
<dbReference type="PROSITE" id="PS51736">
    <property type="entry name" value="RECOMBINASES_3"/>
    <property type="match status" value="1"/>
</dbReference>
<dbReference type="PROSITE" id="PS51737">
    <property type="entry name" value="RECOMBINASE_DNA_BIND"/>
    <property type="match status" value="1"/>
</dbReference>
<evidence type="ECO:0000313" key="5">
    <source>
        <dbReference type="Proteomes" id="UP000824024"/>
    </source>
</evidence>
<dbReference type="InterPro" id="IPR050639">
    <property type="entry name" value="SSR_resolvase"/>
</dbReference>
<dbReference type="SUPFAM" id="SSF53041">
    <property type="entry name" value="Resolvase-like"/>
    <property type="match status" value="1"/>
</dbReference>
<dbReference type="Gene3D" id="3.90.1750.20">
    <property type="entry name" value="Putative Large Serine Recombinase, Chain B, Domain 2"/>
    <property type="match status" value="1"/>
</dbReference>
<comment type="caution">
    <text evidence="4">The sequence shown here is derived from an EMBL/GenBank/DDBJ whole genome shotgun (WGS) entry which is preliminary data.</text>
</comment>
<feature type="domain" description="Recombinase" evidence="3">
    <location>
        <begin position="159"/>
        <end position="320"/>
    </location>
</feature>
<evidence type="ECO:0000256" key="1">
    <source>
        <dbReference type="SAM" id="Coils"/>
    </source>
</evidence>
<dbReference type="EMBL" id="DXCH01000081">
    <property type="protein sequence ID" value="HIZ06881.1"/>
    <property type="molecule type" value="Genomic_DNA"/>
</dbReference>
<protein>
    <submittedName>
        <fullName evidence="4">Recombinase family protein</fullName>
    </submittedName>
</protein>
<dbReference type="PANTHER" id="PTHR30461:SF23">
    <property type="entry name" value="DNA RECOMBINASE-RELATED"/>
    <property type="match status" value="1"/>
</dbReference>
<dbReference type="PANTHER" id="PTHR30461">
    <property type="entry name" value="DNA-INVERTASE FROM LAMBDOID PROPHAGE"/>
    <property type="match status" value="1"/>
</dbReference>
<dbReference type="GO" id="GO:0000150">
    <property type="term" value="F:DNA strand exchange activity"/>
    <property type="evidence" value="ECO:0007669"/>
    <property type="project" value="InterPro"/>
</dbReference>
<evidence type="ECO:0000259" key="2">
    <source>
        <dbReference type="PROSITE" id="PS51736"/>
    </source>
</evidence>
<dbReference type="Gene3D" id="3.40.50.1390">
    <property type="entry name" value="Resolvase, N-terminal catalytic domain"/>
    <property type="match status" value="1"/>
</dbReference>
<dbReference type="InterPro" id="IPR006119">
    <property type="entry name" value="Resolv_N"/>
</dbReference>
<dbReference type="AlphaFoldDB" id="A0A9D2IFQ2"/>
<dbReference type="Pfam" id="PF07508">
    <property type="entry name" value="Recombinase"/>
    <property type="match status" value="1"/>
</dbReference>
<accession>A0A9D2IFQ2</accession>
<evidence type="ECO:0000313" key="4">
    <source>
        <dbReference type="EMBL" id="HIZ06881.1"/>
    </source>
</evidence>
<organism evidence="4 5">
    <name type="scientific">Candidatus Eubacterium avistercoris</name>
    <dbReference type="NCBI Taxonomy" id="2838567"/>
    <lineage>
        <taxon>Bacteria</taxon>
        <taxon>Bacillati</taxon>
        <taxon>Bacillota</taxon>
        <taxon>Clostridia</taxon>
        <taxon>Eubacteriales</taxon>
        <taxon>Eubacteriaceae</taxon>
        <taxon>Eubacterium</taxon>
    </lineage>
</organism>
<dbReference type="Pfam" id="PF13408">
    <property type="entry name" value="Zn_ribbon_recom"/>
    <property type="match status" value="1"/>
</dbReference>
<proteinExistence type="predicted"/>
<keyword evidence="1" id="KW-0175">Coiled coil</keyword>
<dbReference type="InterPro" id="IPR011109">
    <property type="entry name" value="DNA_bind_recombinase_dom"/>
</dbReference>
<dbReference type="InterPro" id="IPR036162">
    <property type="entry name" value="Resolvase-like_N_sf"/>
</dbReference>
<dbReference type="SMART" id="SM00857">
    <property type="entry name" value="Resolvase"/>
    <property type="match status" value="1"/>
</dbReference>
<gene>
    <name evidence="4" type="ORF">IAA08_02960</name>
</gene>
<dbReference type="Proteomes" id="UP000824024">
    <property type="component" value="Unassembled WGS sequence"/>
</dbReference>
<reference evidence="4" key="1">
    <citation type="journal article" date="2021" name="PeerJ">
        <title>Extensive microbial diversity within the chicken gut microbiome revealed by metagenomics and culture.</title>
        <authorList>
            <person name="Gilroy R."/>
            <person name="Ravi A."/>
            <person name="Getino M."/>
            <person name="Pursley I."/>
            <person name="Horton D.L."/>
            <person name="Alikhan N.F."/>
            <person name="Baker D."/>
            <person name="Gharbi K."/>
            <person name="Hall N."/>
            <person name="Watson M."/>
            <person name="Adriaenssens E.M."/>
            <person name="Foster-Nyarko E."/>
            <person name="Jarju S."/>
            <person name="Secka A."/>
            <person name="Antonio M."/>
            <person name="Oren A."/>
            <person name="Chaudhuri R.R."/>
            <person name="La Ragione R."/>
            <person name="Hildebrand F."/>
            <person name="Pallen M.J."/>
        </authorList>
    </citation>
    <scope>NUCLEOTIDE SEQUENCE</scope>
    <source>
        <strain evidence="4">CHK192-9172</strain>
    </source>
</reference>
<dbReference type="InterPro" id="IPR025827">
    <property type="entry name" value="Zn_ribbon_recom_dom"/>
</dbReference>
<dbReference type="InterPro" id="IPR038109">
    <property type="entry name" value="DNA_bind_recomb_sf"/>
</dbReference>
<dbReference type="Pfam" id="PF00239">
    <property type="entry name" value="Resolvase"/>
    <property type="match status" value="1"/>
</dbReference>